<dbReference type="GO" id="GO:0043565">
    <property type="term" value="F:sequence-specific DNA binding"/>
    <property type="evidence" value="ECO:0007669"/>
    <property type="project" value="InterPro"/>
</dbReference>
<reference evidence="7 8" key="1">
    <citation type="submission" date="2014-05" db="EMBL/GenBank/DDBJ databases">
        <title>ATOL: Assembling a taxonomically balanced genome-scale reconstruction of the evolutionary history of the Enterobacteriaceae.</title>
        <authorList>
            <person name="Plunkett G.III."/>
            <person name="Neeno-Eckwall E.C."/>
            <person name="Glasner J.D."/>
            <person name="Perna N.T."/>
        </authorList>
    </citation>
    <scope>NUCLEOTIDE SEQUENCE [LARGE SCALE GENOMIC DNA]</scope>
    <source>
        <strain evidence="7 8">ATCC 33320</strain>
    </source>
</reference>
<name>A0A085FZV3_9ENTR</name>
<dbReference type="Pfam" id="PF12833">
    <property type="entry name" value="HTH_18"/>
    <property type="match status" value="1"/>
</dbReference>
<gene>
    <name evidence="7" type="ORF">GBAG_3963</name>
</gene>
<evidence type="ECO:0000259" key="6">
    <source>
        <dbReference type="PROSITE" id="PS01124"/>
    </source>
</evidence>
<evidence type="ECO:0000256" key="4">
    <source>
        <dbReference type="ARBA" id="ARBA00023163"/>
    </source>
</evidence>
<dbReference type="InterPro" id="IPR020449">
    <property type="entry name" value="Tscrpt_reg_AraC-type_HTH"/>
</dbReference>
<dbReference type="EMBL" id="JMPI01000070">
    <property type="protein sequence ID" value="KFC76998.1"/>
    <property type="molecule type" value="Genomic_DNA"/>
</dbReference>
<dbReference type="PANTHER" id="PTHR43280:SF10">
    <property type="entry name" value="REGULATORY PROTEIN POCR"/>
    <property type="match status" value="1"/>
</dbReference>
<dbReference type="AlphaFoldDB" id="A0A085FZV3"/>
<evidence type="ECO:0000256" key="5">
    <source>
        <dbReference type="ARBA" id="ARBA00044978"/>
    </source>
</evidence>
<evidence type="ECO:0000256" key="1">
    <source>
        <dbReference type="ARBA" id="ARBA00023015"/>
    </source>
</evidence>
<dbReference type="Gene3D" id="1.10.10.60">
    <property type="entry name" value="Homeodomain-like"/>
    <property type="match status" value="2"/>
</dbReference>
<dbReference type="eggNOG" id="COG2207">
    <property type="taxonomic scope" value="Bacteria"/>
</dbReference>
<keyword evidence="4" id="KW-0804">Transcription</keyword>
<dbReference type="InterPro" id="IPR018060">
    <property type="entry name" value="HTH_AraC"/>
</dbReference>
<dbReference type="PROSITE" id="PS00041">
    <property type="entry name" value="HTH_ARAC_FAMILY_1"/>
    <property type="match status" value="1"/>
</dbReference>
<dbReference type="InterPro" id="IPR037923">
    <property type="entry name" value="HTH-like"/>
</dbReference>
<keyword evidence="2" id="KW-0238">DNA-binding</keyword>
<keyword evidence="8" id="KW-1185">Reference proteome</keyword>
<feature type="domain" description="HTH araC/xylS-type" evidence="6">
    <location>
        <begin position="167"/>
        <end position="265"/>
    </location>
</feature>
<dbReference type="InterPro" id="IPR009057">
    <property type="entry name" value="Homeodomain-like_sf"/>
</dbReference>
<organism evidence="7 8">
    <name type="scientific">Buttiauxella agrestis ATCC 33320</name>
    <dbReference type="NCBI Taxonomy" id="1006004"/>
    <lineage>
        <taxon>Bacteria</taxon>
        <taxon>Pseudomonadati</taxon>
        <taxon>Pseudomonadota</taxon>
        <taxon>Gammaproteobacteria</taxon>
        <taxon>Enterobacterales</taxon>
        <taxon>Enterobacteriaceae</taxon>
        <taxon>Buttiauxella</taxon>
    </lineage>
</organism>
<evidence type="ECO:0000256" key="2">
    <source>
        <dbReference type="ARBA" id="ARBA00023125"/>
    </source>
</evidence>
<dbReference type="SUPFAM" id="SSF51215">
    <property type="entry name" value="Regulatory protein AraC"/>
    <property type="match status" value="1"/>
</dbReference>
<protein>
    <recommendedName>
        <fullName evidence="5">Arabinose operon regulatory protein</fullName>
    </recommendedName>
</protein>
<dbReference type="Pfam" id="PF02311">
    <property type="entry name" value="AraC_binding"/>
    <property type="match status" value="1"/>
</dbReference>
<dbReference type="SMART" id="SM00342">
    <property type="entry name" value="HTH_ARAC"/>
    <property type="match status" value="1"/>
</dbReference>
<dbReference type="OrthoDB" id="9803764at2"/>
<dbReference type="SUPFAM" id="SSF46689">
    <property type="entry name" value="Homeodomain-like"/>
    <property type="match status" value="1"/>
</dbReference>
<dbReference type="InterPro" id="IPR003313">
    <property type="entry name" value="AraC-bd"/>
</dbReference>
<dbReference type="Proteomes" id="UP000028653">
    <property type="component" value="Unassembled WGS sequence"/>
</dbReference>
<keyword evidence="1" id="KW-0805">Transcription regulation</keyword>
<dbReference type="PANTHER" id="PTHR43280">
    <property type="entry name" value="ARAC-FAMILY TRANSCRIPTIONAL REGULATOR"/>
    <property type="match status" value="1"/>
</dbReference>
<evidence type="ECO:0000256" key="3">
    <source>
        <dbReference type="ARBA" id="ARBA00023159"/>
    </source>
</evidence>
<dbReference type="PRINTS" id="PR00032">
    <property type="entry name" value="HTHARAC"/>
</dbReference>
<evidence type="ECO:0000313" key="7">
    <source>
        <dbReference type="EMBL" id="KFC76998.1"/>
    </source>
</evidence>
<dbReference type="PROSITE" id="PS01124">
    <property type="entry name" value="HTH_ARAC_FAMILY_2"/>
    <property type="match status" value="1"/>
</dbReference>
<proteinExistence type="predicted"/>
<sequence>MFDLKISLPLRVQNGGLFISRGVGSHPQRELDSWELIFVEKGTLTIKEEDTLFSVKAGESLLLWPHRKHVGVGNFPADLKFYWLHFELNSQGDNPSDYPVSLISMPQHGQVINPQYVISLFRQFLSEQETINRSDSLELILLLIMQQLSVAANDNPQADNIGVALAYKAQQLIRTQFHMPVSTSSLANQLHCNADYLGRVYRQTFELTITEAIHRQRVLSAEKMLISDSCSLSEVAQRSGFQDVGYFRKVFRKTMGLTPAAWKRRYCKVHINSD</sequence>
<comment type="caution">
    <text evidence="7">The sequence shown here is derived from an EMBL/GenBank/DDBJ whole genome shotgun (WGS) entry which is preliminary data.</text>
</comment>
<keyword evidence="3" id="KW-0010">Activator</keyword>
<dbReference type="GO" id="GO:0003700">
    <property type="term" value="F:DNA-binding transcription factor activity"/>
    <property type="evidence" value="ECO:0007669"/>
    <property type="project" value="InterPro"/>
</dbReference>
<accession>A0A085FZV3</accession>
<dbReference type="InterPro" id="IPR018062">
    <property type="entry name" value="HTH_AraC-typ_CS"/>
</dbReference>
<dbReference type="STRING" id="1006004.GBAG_3963"/>
<evidence type="ECO:0000313" key="8">
    <source>
        <dbReference type="Proteomes" id="UP000028653"/>
    </source>
</evidence>
<dbReference type="RefSeq" id="WP_034499427.1">
    <property type="nucleotide sequence ID" value="NZ_JMPI01000070.1"/>
</dbReference>